<organism evidence="3 4">
    <name type="scientific">Helianthus annuus</name>
    <name type="common">Common sunflower</name>
    <dbReference type="NCBI Taxonomy" id="4232"/>
    <lineage>
        <taxon>Eukaryota</taxon>
        <taxon>Viridiplantae</taxon>
        <taxon>Streptophyta</taxon>
        <taxon>Embryophyta</taxon>
        <taxon>Tracheophyta</taxon>
        <taxon>Spermatophyta</taxon>
        <taxon>Magnoliopsida</taxon>
        <taxon>eudicotyledons</taxon>
        <taxon>Gunneridae</taxon>
        <taxon>Pentapetalae</taxon>
        <taxon>asterids</taxon>
        <taxon>campanulids</taxon>
        <taxon>Asterales</taxon>
        <taxon>Asteraceae</taxon>
        <taxon>Asteroideae</taxon>
        <taxon>Heliantheae alliance</taxon>
        <taxon>Heliantheae</taxon>
        <taxon>Helianthus</taxon>
    </lineage>
</organism>
<evidence type="ECO:0000313" key="3">
    <source>
        <dbReference type="EMBL" id="OTG32800.1"/>
    </source>
</evidence>
<accession>A0A251VB21</accession>
<dbReference type="Proteomes" id="UP000215914">
    <property type="component" value="Chromosome 3"/>
</dbReference>
<reference evidence="2 4" key="1">
    <citation type="journal article" date="2017" name="Nature">
        <title>The sunflower genome provides insights into oil metabolism, flowering and Asterid evolution.</title>
        <authorList>
            <person name="Badouin H."/>
            <person name="Gouzy J."/>
            <person name="Grassa C.J."/>
            <person name="Murat F."/>
            <person name="Staton S.E."/>
            <person name="Cottret L."/>
            <person name="Lelandais-Briere C."/>
            <person name="Owens G.L."/>
            <person name="Carrere S."/>
            <person name="Mayjonade B."/>
            <person name="Legrand L."/>
            <person name="Gill N."/>
            <person name="Kane N.C."/>
            <person name="Bowers J.E."/>
            <person name="Hubner S."/>
            <person name="Bellec A."/>
            <person name="Berard A."/>
            <person name="Berges H."/>
            <person name="Blanchet N."/>
            <person name="Boniface M.C."/>
            <person name="Brunel D."/>
            <person name="Catrice O."/>
            <person name="Chaidir N."/>
            <person name="Claudel C."/>
            <person name="Donnadieu C."/>
            <person name="Faraut T."/>
            <person name="Fievet G."/>
            <person name="Helmstetter N."/>
            <person name="King M."/>
            <person name="Knapp S.J."/>
            <person name="Lai Z."/>
            <person name="Le Paslier M.C."/>
            <person name="Lippi Y."/>
            <person name="Lorenzon L."/>
            <person name="Mandel J.R."/>
            <person name="Marage G."/>
            <person name="Marchand G."/>
            <person name="Marquand E."/>
            <person name="Bret-Mestries E."/>
            <person name="Morien E."/>
            <person name="Nambeesan S."/>
            <person name="Nguyen T."/>
            <person name="Pegot-Espagnet P."/>
            <person name="Pouilly N."/>
            <person name="Raftis F."/>
            <person name="Sallet E."/>
            <person name="Schiex T."/>
            <person name="Thomas J."/>
            <person name="Vandecasteele C."/>
            <person name="Vares D."/>
            <person name="Vear F."/>
            <person name="Vautrin S."/>
            <person name="Crespi M."/>
            <person name="Mangin B."/>
            <person name="Burke J.M."/>
            <person name="Salse J."/>
            <person name="Munos S."/>
            <person name="Vincourt P."/>
            <person name="Rieseberg L.H."/>
            <person name="Langlade N.B."/>
        </authorList>
    </citation>
    <scope>NUCLEOTIDE SEQUENCE [LARGE SCALE GENOMIC DNA]</scope>
    <source>
        <strain evidence="4">cv. SF193</strain>
        <tissue evidence="2">Leaves</tissue>
    </source>
</reference>
<dbReference type="Gramene" id="mRNA:HanXRQr2_Chr04g0146351">
    <property type="protein sequence ID" value="mRNA:HanXRQr2_Chr04g0146351"/>
    <property type="gene ID" value="HanXRQr2_Chr04g0146351"/>
</dbReference>
<feature type="transmembrane region" description="Helical" evidence="1">
    <location>
        <begin position="37"/>
        <end position="59"/>
    </location>
</feature>
<name>A0A251VB21_HELAN</name>
<evidence type="ECO:0000313" key="2">
    <source>
        <dbReference type="EMBL" id="KAF5808520.1"/>
    </source>
</evidence>
<dbReference type="EMBL" id="CM007892">
    <property type="protein sequence ID" value="OTG32800.1"/>
    <property type="molecule type" value="Genomic_DNA"/>
</dbReference>
<evidence type="ECO:0000313" key="4">
    <source>
        <dbReference type="Proteomes" id="UP000215914"/>
    </source>
</evidence>
<proteinExistence type="predicted"/>
<protein>
    <submittedName>
        <fullName evidence="3">Uncharacterized protein</fullName>
    </submittedName>
</protein>
<reference evidence="3" key="2">
    <citation type="submission" date="2017-02" db="EMBL/GenBank/DDBJ databases">
        <title>Sunflower complete genome.</title>
        <authorList>
            <person name="Langlade N."/>
            <person name="Munos S."/>
        </authorList>
    </citation>
    <scope>NUCLEOTIDE SEQUENCE [LARGE SCALE GENOMIC DNA]</scope>
    <source>
        <tissue evidence="3">Leaves</tissue>
    </source>
</reference>
<keyword evidence="1" id="KW-0472">Membrane</keyword>
<sequence length="74" mass="8801">MWYAGSGYYRVGCMGFSNLKTDPLYFFERFLLPHNSIFSQTLTYFIAAFVLLHLCVFSYPLKLLIRFFEVFFVC</sequence>
<evidence type="ECO:0000256" key="1">
    <source>
        <dbReference type="SAM" id="Phobius"/>
    </source>
</evidence>
<dbReference type="AlphaFoldDB" id="A0A251VB21"/>
<gene>
    <name evidence="3" type="ORF">HannXRQ_Chr03g0090651</name>
    <name evidence="2" type="ORF">HanXRQr2_Chr04g0146351</name>
</gene>
<reference evidence="2" key="3">
    <citation type="submission" date="2020-06" db="EMBL/GenBank/DDBJ databases">
        <title>Helianthus annuus Genome sequencing and assembly Release 2.</title>
        <authorList>
            <person name="Gouzy J."/>
            <person name="Langlade N."/>
            <person name="Munos S."/>
        </authorList>
    </citation>
    <scope>NUCLEOTIDE SEQUENCE</scope>
    <source>
        <tissue evidence="2">Leaves</tissue>
    </source>
</reference>
<keyword evidence="4" id="KW-1185">Reference proteome</keyword>
<keyword evidence="1" id="KW-1133">Transmembrane helix</keyword>
<keyword evidence="1" id="KW-0812">Transmembrane</keyword>
<dbReference type="InParanoid" id="A0A251VB21"/>
<dbReference type="EMBL" id="MNCJ02000319">
    <property type="protein sequence ID" value="KAF5808520.1"/>
    <property type="molecule type" value="Genomic_DNA"/>
</dbReference>